<proteinExistence type="predicted"/>
<dbReference type="EMBL" id="JAVDUJ010000001">
    <property type="protein sequence ID" value="MDR6939139.1"/>
    <property type="molecule type" value="Genomic_DNA"/>
</dbReference>
<evidence type="ECO:0000313" key="1">
    <source>
        <dbReference type="EMBL" id="MDR6939139.1"/>
    </source>
</evidence>
<keyword evidence="2" id="KW-1185">Reference proteome</keyword>
<accession>A0ABU1T1G3</accession>
<evidence type="ECO:0000313" key="2">
    <source>
        <dbReference type="Proteomes" id="UP001266099"/>
    </source>
</evidence>
<name>A0ABU1T1G3_9ACTO</name>
<gene>
    <name evidence="1" type="ORF">J2S36_000682</name>
</gene>
<reference evidence="1 2" key="1">
    <citation type="submission" date="2023-07" db="EMBL/GenBank/DDBJ databases">
        <title>Sequencing the genomes of 1000 actinobacteria strains.</title>
        <authorList>
            <person name="Klenk H.-P."/>
        </authorList>
    </citation>
    <scope>NUCLEOTIDE SEQUENCE [LARGE SCALE GENOMIC DNA]</scope>
    <source>
        <strain evidence="1 2">DSM 15539</strain>
    </source>
</reference>
<comment type="caution">
    <text evidence="1">The sequence shown here is derived from an EMBL/GenBank/DDBJ whole genome shotgun (WGS) entry which is preliminary data.</text>
</comment>
<sequence>MVLSRVIVPFFGLVFFGFVDGVFGEEFIAIFSGVAGAGMDGLKGS</sequence>
<organism evidence="1 2">
    <name type="scientific">Arcanobacterium hippocoleae</name>
    <dbReference type="NCBI Taxonomy" id="149017"/>
    <lineage>
        <taxon>Bacteria</taxon>
        <taxon>Bacillati</taxon>
        <taxon>Actinomycetota</taxon>
        <taxon>Actinomycetes</taxon>
        <taxon>Actinomycetales</taxon>
        <taxon>Actinomycetaceae</taxon>
        <taxon>Arcanobacterium</taxon>
    </lineage>
</organism>
<protein>
    <submittedName>
        <fullName evidence="1">Uncharacterized protein</fullName>
    </submittedName>
</protein>
<dbReference type="Proteomes" id="UP001266099">
    <property type="component" value="Unassembled WGS sequence"/>
</dbReference>